<feature type="region of interest" description="Disordered" evidence="1">
    <location>
        <begin position="924"/>
        <end position="963"/>
    </location>
</feature>
<dbReference type="PROSITE" id="PS50006">
    <property type="entry name" value="FHA_DOMAIN"/>
    <property type="match status" value="1"/>
</dbReference>
<feature type="compositionally biased region" description="Basic and acidic residues" evidence="1">
    <location>
        <begin position="1343"/>
        <end position="1353"/>
    </location>
</feature>
<feature type="domain" description="FHA" evidence="2">
    <location>
        <begin position="30"/>
        <end position="80"/>
    </location>
</feature>
<feature type="compositionally biased region" description="Polar residues" evidence="1">
    <location>
        <begin position="1366"/>
        <end position="1376"/>
    </location>
</feature>
<feature type="region of interest" description="Disordered" evidence="1">
    <location>
        <begin position="1204"/>
        <end position="1227"/>
    </location>
</feature>
<feature type="compositionally biased region" description="Basic and acidic residues" evidence="1">
    <location>
        <begin position="1079"/>
        <end position="1095"/>
    </location>
</feature>
<feature type="compositionally biased region" description="Basic and acidic residues" evidence="1">
    <location>
        <begin position="1455"/>
        <end position="1471"/>
    </location>
</feature>
<feature type="compositionally biased region" description="Polar residues" evidence="1">
    <location>
        <begin position="269"/>
        <end position="279"/>
    </location>
</feature>
<feature type="compositionally biased region" description="Basic and acidic residues" evidence="1">
    <location>
        <begin position="996"/>
        <end position="1005"/>
    </location>
</feature>
<name>A0A210QEQ2_MIZYE</name>
<feature type="compositionally biased region" description="Basic and acidic residues" evidence="1">
    <location>
        <begin position="1296"/>
        <end position="1307"/>
    </location>
</feature>
<feature type="compositionally biased region" description="Low complexity" evidence="1">
    <location>
        <begin position="1424"/>
        <end position="1452"/>
    </location>
</feature>
<dbReference type="PANTHER" id="PTHR15715:SF47">
    <property type="entry name" value="FHA DOMAIN-CONTAINING PROTEIN"/>
    <property type="match status" value="1"/>
</dbReference>
<dbReference type="Proteomes" id="UP000242188">
    <property type="component" value="Unassembled WGS sequence"/>
</dbReference>
<sequence>MASDPAPAQVEDWCLVDGEGERYKLPKTMLFMGREECDIVVRSETVDKRHAVITFDHYLNKFKIKDLTTANGTFVNDRRIHDQEYVTLEHMDSVRLGQDSMMYHMEEVREDEDQQAPEQDVAQPTTNMPSWATKELPLMAMAECQGCIAEQRISHTCTVQSDQSDVMNFSPNHCVVRPDQSDAMHYTHHQHVVHNNQSEAMHYNPQNHVIYTEQTEAINYIPHPHMINTDQPHYNPQHVMHMDQSHYSGHQQQMYPDNSHYDNVESYTNEEYKPQNSSKQSDKDLGCNTWPRKRMRNVRNIASFFTEELTNGTSQDDHSHRILRGESTQRENLPPELETVKKATPLYGQPDWWGEDVDPNDNTEDASNLSVDSKGHQQYVTNTLNNSHRMEPAQGEASHDTSVLDPRDVPPSKSHDPGGGGPTADESHDKGDNPIPRPPSDSSAGPAMSFTVDFDEDIRTMNSAGKLSDFVPSKMRKSFRERKEKAIAKAKEANSPEKLASSSVAKDISPAAKGGKSVSKAGTPEKEDLPEKIEAEEIATKRQKKAEAEMTPPRLRKKVENEEMTPRRQKKIDEIWESDSSSSTKGRRSTEMKRSSRSSQESDNVSVPTRLTRSMDTDKVTTRSSRSMDTDKVTTRSSRSVDTDKVTTRSSRSVDTDKVTTRSSRSMNTEKVSTRSTRSMDMDKVTTRSPRSMDMDKVNTRSTRSQDTEKVTAVSARGTKTYVKRKVTTDPKKSQKSAQLKEEDQTAAAAVLKMTESASYLIDKMFESSPSKPGTKTKSKTMADRFTEHTMYREAKEYDNEKFKLTLDTDNSAPLLDLMTPTKEGSEEELKEVDEAVDNVSEAGTYTIDCDDVDEEEQQARHSIDTVFGVASDADMMSQSLVINDEGKKRLDELRIDEPLEDKFAKGEITLADLEKEIGRLERRKTEVSVSSSVEGEGGSSALQELRIIEDHENPSTSLPSDAPAWVTQWAALTNQKSRSRSSNMDASSPSSIHSHTSEKDEKTFKKSAHGLRRRGTGRKLPSIPGESSKTSPSSSEHSSRVSETTGSPSILTPRHSDGVFLENGRPKAVTISSQVVSKYDDTDTESVSRTKFSSDTESVATSALTSVTRSDMDTDRPSRSSRSVSIESDRTTHSSRSARSTGSMDTELLLRDTETVMAAMEARMGSKSSNKPKEPPQMNGANDSFSDNESMVAMVNGDDQYVKPTNFSSPRQNLAKTRPTTGQVKNKPSLIRTNSATARLNAFRVCNKRHSSGDVSTVVSDVLSETPTEIEPTEDSFSRSNSKGKGKMTMTRPNRAFELRRARAEADEPTTPGSTVSSVSDTSSRGTTSTTNSSRPSSKSRLYSDRTNDSARSDLSLGGQIVARSRNNTTRSTSDLLRRDGGRHSLRLNRANSSTDPVSTLGTDIRKTDIKSIKARLKNSTYGTTGLSVTGVSSSSRSSTNTQTSNSRTNSPKSAEKEAWRRRKEYDPRKSVATAAKAKSQGKKSKGDEIRILASKNSKMTRSASFTNTAELRRYRRDNSSLSSTDEISTCTNSEVDHSFVDPSSQRGFIPYSGRSQSSRLYQSSEDEEMNMMVKSSQDLSRCLLGSVPYMSAFTPPPPKLMSPSSSPSPLPLSLFKPRPYNHTAPSRKYSEPTLPVVQSYDNILVSSIFQLSLKLKSSTDKSLKKLKDHERIENGTAVSPMDEMLDQASNVSGDMPGWNSANQELAGILNNLRKIEHHVHVMNKVLFPDEESDSDTPRMTGQEKQEYLQEIERIRGELAGFQPISTPEEAWKFRDGDESIESDCEELGVPEEFF</sequence>
<feature type="region of interest" description="Disordered" evidence="1">
    <location>
        <begin position="390"/>
        <end position="746"/>
    </location>
</feature>
<feature type="compositionally biased region" description="Low complexity" evidence="1">
    <location>
        <begin position="1311"/>
        <end position="1341"/>
    </location>
</feature>
<feature type="compositionally biased region" description="Basic and acidic residues" evidence="1">
    <location>
        <begin position="613"/>
        <end position="660"/>
    </location>
</feature>
<feature type="compositionally biased region" description="Basic and acidic residues" evidence="1">
    <location>
        <begin position="678"/>
        <end position="710"/>
    </location>
</feature>
<dbReference type="SUPFAM" id="SSF49879">
    <property type="entry name" value="SMAD/FHA domain"/>
    <property type="match status" value="1"/>
</dbReference>
<gene>
    <name evidence="3" type="ORF">KP79_PYT10664</name>
</gene>
<feature type="compositionally biased region" description="Basic and acidic residues" evidence="1">
    <location>
        <begin position="315"/>
        <end position="329"/>
    </location>
</feature>
<dbReference type="EMBL" id="NEDP02003995">
    <property type="protein sequence ID" value="OWF47205.1"/>
    <property type="molecule type" value="Genomic_DNA"/>
</dbReference>
<accession>A0A210QEQ2</accession>
<feature type="compositionally biased region" description="Polar residues" evidence="1">
    <location>
        <begin position="1391"/>
        <end position="1403"/>
    </location>
</feature>
<feature type="region of interest" description="Disordered" evidence="1">
    <location>
        <begin position="1537"/>
        <end position="1559"/>
    </location>
</feature>
<feature type="region of interest" description="Disordered" evidence="1">
    <location>
        <begin position="309"/>
        <end position="376"/>
    </location>
</feature>
<feature type="compositionally biased region" description="Basic and acidic residues" evidence="1">
    <location>
        <begin position="727"/>
        <end position="744"/>
    </location>
</feature>
<feature type="region of interest" description="Disordered" evidence="1">
    <location>
        <begin position="1264"/>
        <end position="1403"/>
    </location>
</feature>
<dbReference type="InterPro" id="IPR000253">
    <property type="entry name" value="FHA_dom"/>
</dbReference>
<evidence type="ECO:0000313" key="3">
    <source>
        <dbReference type="EMBL" id="OWF47205.1"/>
    </source>
</evidence>
<dbReference type="InterPro" id="IPR008984">
    <property type="entry name" value="SMAD_FHA_dom_sf"/>
</dbReference>
<feature type="compositionally biased region" description="Polar residues" evidence="1">
    <location>
        <begin position="365"/>
        <end position="376"/>
    </location>
</feature>
<dbReference type="SMART" id="SM00240">
    <property type="entry name" value="FHA"/>
    <property type="match status" value="1"/>
</dbReference>
<feature type="compositionally biased region" description="Basic and acidic residues" evidence="1">
    <location>
        <begin position="481"/>
        <end position="495"/>
    </location>
</feature>
<dbReference type="Gene3D" id="2.60.200.20">
    <property type="match status" value="1"/>
</dbReference>
<feature type="compositionally biased region" description="Basic and acidic residues" evidence="1">
    <location>
        <begin position="405"/>
        <end position="416"/>
    </location>
</feature>
<feature type="compositionally biased region" description="Polar residues" evidence="1">
    <location>
        <begin position="1096"/>
        <end position="1109"/>
    </location>
</feature>
<dbReference type="PANTHER" id="PTHR15715">
    <property type="entry name" value="CENTROSOMAL PROTEIN OF 170 KDA"/>
    <property type="match status" value="1"/>
</dbReference>
<feature type="compositionally biased region" description="Basic and acidic residues" evidence="1">
    <location>
        <begin position="558"/>
        <end position="574"/>
    </location>
</feature>
<proteinExistence type="predicted"/>
<feature type="compositionally biased region" description="Polar residues" evidence="1">
    <location>
        <begin position="597"/>
        <end position="612"/>
    </location>
</feature>
<feature type="region of interest" description="Disordered" evidence="1">
    <location>
        <begin position="975"/>
        <end position="1145"/>
    </location>
</feature>
<feature type="region of interest" description="Disordered" evidence="1">
    <location>
        <begin position="1424"/>
        <end position="1489"/>
    </location>
</feature>
<comment type="caution">
    <text evidence="3">The sequence shown here is derived from an EMBL/GenBank/DDBJ whole genome shotgun (WGS) entry which is preliminary data.</text>
</comment>
<feature type="region of interest" description="Disordered" evidence="1">
    <location>
        <begin position="269"/>
        <end position="290"/>
    </location>
</feature>
<keyword evidence="4" id="KW-1185">Reference proteome</keyword>
<feature type="compositionally biased region" description="Acidic residues" evidence="1">
    <location>
        <begin position="353"/>
        <end position="364"/>
    </location>
</feature>
<feature type="compositionally biased region" description="Polar residues" evidence="1">
    <location>
        <begin position="661"/>
        <end position="677"/>
    </location>
</feature>
<evidence type="ECO:0000259" key="2">
    <source>
        <dbReference type="PROSITE" id="PS50006"/>
    </source>
</evidence>
<dbReference type="STRING" id="6573.A0A210QEQ2"/>
<feature type="compositionally biased region" description="Low complexity" evidence="1">
    <location>
        <begin position="1027"/>
        <end position="1046"/>
    </location>
</feature>
<feature type="compositionally biased region" description="Basic residues" evidence="1">
    <location>
        <begin position="1006"/>
        <end position="1018"/>
    </location>
</feature>
<feature type="compositionally biased region" description="Low complexity" evidence="1">
    <location>
        <begin position="981"/>
        <end position="995"/>
    </location>
</feature>
<evidence type="ECO:0000256" key="1">
    <source>
        <dbReference type="SAM" id="MobiDB-lite"/>
    </source>
</evidence>
<organism evidence="3 4">
    <name type="scientific">Mizuhopecten yessoensis</name>
    <name type="common">Japanese scallop</name>
    <name type="synonym">Patinopecten yessoensis</name>
    <dbReference type="NCBI Taxonomy" id="6573"/>
    <lineage>
        <taxon>Eukaryota</taxon>
        <taxon>Metazoa</taxon>
        <taxon>Spiralia</taxon>
        <taxon>Lophotrochozoa</taxon>
        <taxon>Mollusca</taxon>
        <taxon>Bivalvia</taxon>
        <taxon>Autobranchia</taxon>
        <taxon>Pteriomorphia</taxon>
        <taxon>Pectinida</taxon>
        <taxon>Pectinoidea</taxon>
        <taxon>Pectinidae</taxon>
        <taxon>Mizuhopecten</taxon>
    </lineage>
</organism>
<dbReference type="InterPro" id="IPR051176">
    <property type="entry name" value="Cent_Immune-Sig_Mod"/>
</dbReference>
<feature type="compositionally biased region" description="Basic and acidic residues" evidence="1">
    <location>
        <begin position="523"/>
        <end position="548"/>
    </location>
</feature>
<feature type="compositionally biased region" description="Low complexity" evidence="1">
    <location>
        <begin position="1135"/>
        <end position="1144"/>
    </location>
</feature>
<protein>
    <recommendedName>
        <fullName evidence="2">FHA domain-containing protein</fullName>
    </recommendedName>
</protein>
<dbReference type="Pfam" id="PF00498">
    <property type="entry name" value="FHA"/>
    <property type="match status" value="1"/>
</dbReference>
<dbReference type="OrthoDB" id="444265at2759"/>
<evidence type="ECO:0000313" key="4">
    <source>
        <dbReference type="Proteomes" id="UP000242188"/>
    </source>
</evidence>
<reference evidence="3 4" key="1">
    <citation type="journal article" date="2017" name="Nat. Ecol. Evol.">
        <title>Scallop genome provides insights into evolution of bilaterian karyotype and development.</title>
        <authorList>
            <person name="Wang S."/>
            <person name="Zhang J."/>
            <person name="Jiao W."/>
            <person name="Li J."/>
            <person name="Xun X."/>
            <person name="Sun Y."/>
            <person name="Guo X."/>
            <person name="Huan P."/>
            <person name="Dong B."/>
            <person name="Zhang L."/>
            <person name="Hu X."/>
            <person name="Sun X."/>
            <person name="Wang J."/>
            <person name="Zhao C."/>
            <person name="Wang Y."/>
            <person name="Wang D."/>
            <person name="Huang X."/>
            <person name="Wang R."/>
            <person name="Lv J."/>
            <person name="Li Y."/>
            <person name="Zhang Z."/>
            <person name="Liu B."/>
            <person name="Lu W."/>
            <person name="Hui Y."/>
            <person name="Liang J."/>
            <person name="Zhou Z."/>
            <person name="Hou R."/>
            <person name="Li X."/>
            <person name="Liu Y."/>
            <person name="Li H."/>
            <person name="Ning X."/>
            <person name="Lin Y."/>
            <person name="Zhao L."/>
            <person name="Xing Q."/>
            <person name="Dou J."/>
            <person name="Li Y."/>
            <person name="Mao J."/>
            <person name="Guo H."/>
            <person name="Dou H."/>
            <person name="Li T."/>
            <person name="Mu C."/>
            <person name="Jiang W."/>
            <person name="Fu Q."/>
            <person name="Fu X."/>
            <person name="Miao Y."/>
            <person name="Liu J."/>
            <person name="Yu Q."/>
            <person name="Li R."/>
            <person name="Liao H."/>
            <person name="Li X."/>
            <person name="Kong Y."/>
            <person name="Jiang Z."/>
            <person name="Chourrout D."/>
            <person name="Li R."/>
            <person name="Bao Z."/>
        </authorList>
    </citation>
    <scope>NUCLEOTIDE SEQUENCE [LARGE SCALE GENOMIC DNA]</scope>
    <source>
        <strain evidence="3 4">PY_sf001</strain>
    </source>
</reference>